<protein>
    <recommendedName>
        <fullName evidence="4">Autophagy-related protein 2</fullName>
    </recommendedName>
</protein>
<dbReference type="OMA" id="FTWCESK"/>
<comment type="caution">
    <text evidence="2">The sequence shown here is derived from an EMBL/GenBank/DDBJ whole genome shotgun (WGS) entry which is preliminary data.</text>
</comment>
<dbReference type="Proteomes" id="UP000683925">
    <property type="component" value="Unassembled WGS sequence"/>
</dbReference>
<sequence length="1665" mass="193765">MIKKFKESVYNKMRDCTNPLNLLIPWLNAIFKKYMGNFFNEEIKKEQFTQMGLKNLTLNVSSLNQHMAPNVPFVLESGSISLLKLDLQKLTCLIQEVEITLNFKTIEQYRLFVQTYTKEKMTADKLQEMKDDLIKTYKVKSETSNKGNQNAWNIIRQFLQKITFTVNKLVLHIVEPIHSDKLSLAINQISMRVRKLQEEKDQMVSTVIIGGCSVHINESNQLFDPNNFQKESCIFSLQQQYTNKYDQHVVIHLKTELKERLKFNSTLSIRLMQMNFNYKQFQVATRVIMSILEHNKLIQSQDKIIIESVKQATPEFQFTWCESKVDYSYCDEKGQEKVGDVDEKSLSDQVTVEFNDELEQALDKSQFNEEEDNEQLEESQIEGLNQSILYQSNLGDLNQSTLKQSMFSVSVFKELINDEDDKQGLEELDEDQLIFKLKIQKIRVRLSRHNIIDKWNVDNLKKTNYYELEVDQLNWLMNKEVTQQQVTTIKQTRIEIPIIQLFHYEYCNIFSGNIVDDQSFQDESGQDIFQSVIDGSFNNTQTMDSQIFHSCYNLSQNDVEEQITKKKHEFIKEEGNYYYKRKCMLQLYDGFKESSSSVDSKEQQQLITKVGNQFIYQNDKIISLGNGLQIQMHHLNHSHSISIKQIDINVNIDEILEFKEIFKINHEKKQIKSIPNLNLITIHRIQFDVQIQQSDYAEFYYLQQIIKNDPNSSSVIHQQQKMSYFTFDISDLQIQQSSSGFITFDSIKCLMKEYDRIKYVFHDETIAEIGAQEHGQILIRPIIKLMDTKEVRVAIPKLQMFINLSYMEYVKTLFTVIKDFQRRLRQSNTNQQGNNQIVRLLFDEIIVKINLDQSTNPQQARFILHASKFASEIKGQDEIMLTLYNCLIIDTNWNCKGPKQDIPIYGSSNDTKTDQPLQVLHFRNEKYQANQVLFYKQERFNREGFKTLVQNETIKSESDMAFQYTAIKLKISQYLNPDCLDILKGSTNLLIVNIIKNKKIDIQYQHGIIQVDEQWIETITNLKELAQKWEQTLVPQKNKLPQKNSIPNFTFTVSNIWLNYLPTYRRSTLLRQYLMKKAPIKSIIAIQPEQLYYSWIRILIRIKSATVSSDLQAHLSSAQIYVKSTSKDIKHANLSFLNPILLVPPKIGLFDENRKFSDGFQIDKDEQGLLRLLCFQKLFKIKGVTFSGNLINIGQIGGNLKKDSIISLWDIASMTMEKIKKIIPEQQNENQIYVLQDGHLYTPNENMNIFDDDDTELPATENTPDKKQLEIVLKNLEIKLQVGQHFPPEVFSDTNPINVECSQENQEQYYLEHSNLLHLEEFPQTNDQSCDFILFSMKELKLVCCGPSQREINQFYLTLLNFQLNDKIHNSKFTKLIGKEPLLEEMNFAEVFYSIDKPNNSIDLDAKFAPFRVCVSGEALEFMLDTVNSPQQLNPKVDMLSKLNVGNDKESIIEFCVQEGYQVTFSRNSELKKSMKVNFLNIERIYCYITFDGSGVKLDGKLKGLVRLASYDNLLIFLKRAQINNLIFEKDGDFIKFLFDQYQHLLRNDSQLISNLIVSFKAFQNLTNIVSGIQTMFTTIIRQGLITGVCSGSIPLAKALGDEIVYLAKKPFEVCSTMTEGIGFKIANVVFSPIERVLDQVSTLTTSDRIPKEFLKKYNVDQTKT</sequence>
<keyword evidence="3" id="KW-1185">Reference proteome</keyword>
<evidence type="ECO:0000313" key="2">
    <source>
        <dbReference type="EMBL" id="CAD8197988.1"/>
    </source>
</evidence>
<evidence type="ECO:0000256" key="1">
    <source>
        <dbReference type="SAM" id="Coils"/>
    </source>
</evidence>
<gene>
    <name evidence="2" type="ORF">POCTA_138.1.T1150186</name>
</gene>
<reference evidence="2" key="1">
    <citation type="submission" date="2021-01" db="EMBL/GenBank/DDBJ databases">
        <authorList>
            <consortium name="Genoscope - CEA"/>
            <person name="William W."/>
        </authorList>
    </citation>
    <scope>NUCLEOTIDE SEQUENCE</scope>
</reference>
<name>A0A8S1XAF8_PAROT</name>
<keyword evidence="1" id="KW-0175">Coiled coil</keyword>
<dbReference type="EMBL" id="CAJJDP010000115">
    <property type="protein sequence ID" value="CAD8197988.1"/>
    <property type="molecule type" value="Genomic_DNA"/>
</dbReference>
<feature type="coiled-coil region" evidence="1">
    <location>
        <begin position="179"/>
        <end position="206"/>
    </location>
</feature>
<evidence type="ECO:0008006" key="4">
    <source>
        <dbReference type="Google" id="ProtNLM"/>
    </source>
</evidence>
<organism evidence="2 3">
    <name type="scientific">Paramecium octaurelia</name>
    <dbReference type="NCBI Taxonomy" id="43137"/>
    <lineage>
        <taxon>Eukaryota</taxon>
        <taxon>Sar</taxon>
        <taxon>Alveolata</taxon>
        <taxon>Ciliophora</taxon>
        <taxon>Intramacronucleata</taxon>
        <taxon>Oligohymenophorea</taxon>
        <taxon>Peniculida</taxon>
        <taxon>Parameciidae</taxon>
        <taxon>Paramecium</taxon>
    </lineage>
</organism>
<evidence type="ECO:0000313" key="3">
    <source>
        <dbReference type="Proteomes" id="UP000683925"/>
    </source>
</evidence>
<accession>A0A8S1XAF8</accession>
<proteinExistence type="predicted"/>
<dbReference type="OrthoDB" id="300570at2759"/>